<evidence type="ECO:0000256" key="1">
    <source>
        <dbReference type="SAM" id="Phobius"/>
    </source>
</evidence>
<dbReference type="Proteomes" id="UP001356308">
    <property type="component" value="Unassembled WGS sequence"/>
</dbReference>
<reference evidence="2 3" key="1">
    <citation type="submission" date="2024-01" db="EMBL/GenBank/DDBJ databases">
        <title>Maribacter spp. originated from different algae showed divergent polysaccharides utilization ability.</title>
        <authorList>
            <person name="Wang H."/>
            <person name="Wu Y."/>
        </authorList>
    </citation>
    <scope>NUCLEOTIDE SEQUENCE [LARGE SCALE GENOMIC DNA]</scope>
    <source>
        <strain evidence="2 3">PR1</strain>
    </source>
</reference>
<keyword evidence="1" id="KW-1133">Transmembrane helix</keyword>
<proteinExistence type="predicted"/>
<keyword evidence="1" id="KW-0472">Membrane</keyword>
<feature type="transmembrane region" description="Helical" evidence="1">
    <location>
        <begin position="7"/>
        <end position="29"/>
    </location>
</feature>
<name>A0ABU7J0S2_9FLAO</name>
<dbReference type="EMBL" id="JAZDDG010000012">
    <property type="protein sequence ID" value="MEE1978361.1"/>
    <property type="molecule type" value="Genomic_DNA"/>
</dbReference>
<comment type="caution">
    <text evidence="2">The sequence shown here is derived from an EMBL/GenBank/DDBJ whole genome shotgun (WGS) entry which is preliminary data.</text>
</comment>
<keyword evidence="1" id="KW-0812">Transmembrane</keyword>
<organism evidence="2 3">
    <name type="scientific">Maribacter cobaltidurans</name>
    <dbReference type="NCBI Taxonomy" id="1178778"/>
    <lineage>
        <taxon>Bacteria</taxon>
        <taxon>Pseudomonadati</taxon>
        <taxon>Bacteroidota</taxon>
        <taxon>Flavobacteriia</taxon>
        <taxon>Flavobacteriales</taxon>
        <taxon>Flavobacteriaceae</taxon>
        <taxon>Maribacter</taxon>
    </lineage>
</organism>
<dbReference type="RefSeq" id="WP_272653012.1">
    <property type="nucleotide sequence ID" value="NZ_JAZDDG010000012.1"/>
</dbReference>
<evidence type="ECO:0000313" key="3">
    <source>
        <dbReference type="Proteomes" id="UP001356308"/>
    </source>
</evidence>
<sequence length="193" mass="23244">MENIKLGFFEIFTYIIPGFFVLIGISLIIENQNDLIVFVVDKANDMNIPKSILFLVICYILGFKSQFVAYEIFKPLSKWIWPKRMEKETSFSKLESRISQIRHFSPNNFVSLQKWFALRAMCYGMFFALLFLEMILIFRSIEFCFWSHQRIVLLLVFSIFSILFLRRAVTFHEWSHRTIKKSMKHMNEFKNRY</sequence>
<keyword evidence="3" id="KW-1185">Reference proteome</keyword>
<feature type="transmembrane region" description="Helical" evidence="1">
    <location>
        <begin position="150"/>
        <end position="169"/>
    </location>
</feature>
<feature type="transmembrane region" description="Helical" evidence="1">
    <location>
        <begin position="116"/>
        <end position="138"/>
    </location>
</feature>
<evidence type="ECO:0000313" key="2">
    <source>
        <dbReference type="EMBL" id="MEE1978361.1"/>
    </source>
</evidence>
<feature type="transmembrane region" description="Helical" evidence="1">
    <location>
        <begin position="52"/>
        <end position="73"/>
    </location>
</feature>
<accession>A0ABU7J0S2</accession>
<protein>
    <recommendedName>
        <fullName evidence="4">Glycosyl-4,4'-diaponeurosporenoate acyltransferase</fullName>
    </recommendedName>
</protein>
<gene>
    <name evidence="2" type="ORF">V1I91_19950</name>
</gene>
<evidence type="ECO:0008006" key="4">
    <source>
        <dbReference type="Google" id="ProtNLM"/>
    </source>
</evidence>